<dbReference type="Proteomes" id="UP000285060">
    <property type="component" value="Unassembled WGS sequence"/>
</dbReference>
<organism evidence="2 3">
    <name type="scientific">Aphanomyces invadans</name>
    <dbReference type="NCBI Taxonomy" id="157072"/>
    <lineage>
        <taxon>Eukaryota</taxon>
        <taxon>Sar</taxon>
        <taxon>Stramenopiles</taxon>
        <taxon>Oomycota</taxon>
        <taxon>Saprolegniomycetes</taxon>
        <taxon>Saprolegniales</taxon>
        <taxon>Verrucalvaceae</taxon>
        <taxon>Aphanomyces</taxon>
    </lineage>
</organism>
<proteinExistence type="predicted"/>
<dbReference type="VEuPathDB" id="FungiDB:H310_06311"/>
<dbReference type="EMBL" id="QUSY01000303">
    <property type="protein sequence ID" value="RHY30545.1"/>
    <property type="molecule type" value="Genomic_DNA"/>
</dbReference>
<accession>A0A3R6VBZ8</accession>
<feature type="transmembrane region" description="Helical" evidence="1">
    <location>
        <begin position="12"/>
        <end position="34"/>
    </location>
</feature>
<gene>
    <name evidence="2" type="ORF">DYB32_004226</name>
</gene>
<evidence type="ECO:0000256" key="1">
    <source>
        <dbReference type="SAM" id="Phobius"/>
    </source>
</evidence>
<keyword evidence="3" id="KW-1185">Reference proteome</keyword>
<keyword evidence="1" id="KW-0472">Membrane</keyword>
<protein>
    <submittedName>
        <fullName evidence="2">Uncharacterized protein</fullName>
    </submittedName>
</protein>
<name>A0A3R6VBZ8_9STRA</name>
<keyword evidence="1" id="KW-1133">Transmembrane helix</keyword>
<sequence length="136" mass="15467">MNVGKAQSLDMATVSGVIIITNIAAISVTLLEAIREKYLERKKYKLIRLRKYQNDLRYHVQRLWWRAMSYAMTEVYLDRKQVDSDVQPSFRVVLELARRQKATSTVPAADQDDGMPTIALDEVAVAETSEEDSTSA</sequence>
<dbReference type="AlphaFoldDB" id="A0A3R6VBZ8"/>
<evidence type="ECO:0000313" key="3">
    <source>
        <dbReference type="Proteomes" id="UP000285060"/>
    </source>
</evidence>
<evidence type="ECO:0000313" key="2">
    <source>
        <dbReference type="EMBL" id="RHY30545.1"/>
    </source>
</evidence>
<reference evidence="2 3" key="1">
    <citation type="submission" date="2018-08" db="EMBL/GenBank/DDBJ databases">
        <title>Aphanomyces genome sequencing and annotation.</title>
        <authorList>
            <person name="Minardi D."/>
            <person name="Oidtmann B."/>
            <person name="Van Der Giezen M."/>
            <person name="Studholme D.J."/>
        </authorList>
    </citation>
    <scope>NUCLEOTIDE SEQUENCE [LARGE SCALE GENOMIC DNA]</scope>
    <source>
        <strain evidence="2 3">NJM0002</strain>
    </source>
</reference>
<comment type="caution">
    <text evidence="2">The sequence shown here is derived from an EMBL/GenBank/DDBJ whole genome shotgun (WGS) entry which is preliminary data.</text>
</comment>
<keyword evidence="1" id="KW-0812">Transmembrane</keyword>